<dbReference type="GO" id="GO:0032259">
    <property type="term" value="P:methylation"/>
    <property type="evidence" value="ECO:0007669"/>
    <property type="project" value="UniProtKB-KW"/>
</dbReference>
<dbReference type="CDD" id="cd02440">
    <property type="entry name" value="AdoMet_MTases"/>
    <property type="match status" value="1"/>
</dbReference>
<accession>A0A5M6DAP6</accession>
<dbReference type="GO" id="GO:0036009">
    <property type="term" value="F:protein-glutamine N-methyltransferase activity"/>
    <property type="evidence" value="ECO:0007669"/>
    <property type="project" value="TreeGrafter"/>
</dbReference>
<gene>
    <name evidence="2" type="ORF">FYK55_09975</name>
</gene>
<keyword evidence="3" id="KW-1185">Reference proteome</keyword>
<evidence type="ECO:0000256" key="1">
    <source>
        <dbReference type="SAM" id="MobiDB-lite"/>
    </source>
</evidence>
<dbReference type="InterPro" id="IPR029063">
    <property type="entry name" value="SAM-dependent_MTases_sf"/>
</dbReference>
<reference evidence="2 3" key="1">
    <citation type="submission" date="2019-08" db="EMBL/GenBank/DDBJ databases">
        <authorList>
            <person name="Dhanesh K."/>
            <person name="Kumar G."/>
            <person name="Sasikala C."/>
            <person name="Venkata Ramana C."/>
        </authorList>
    </citation>
    <scope>NUCLEOTIDE SEQUENCE [LARGE SCALE GENOMIC DNA]</scope>
    <source>
        <strain evidence="2 3">JC645</strain>
    </source>
</reference>
<protein>
    <submittedName>
        <fullName evidence="2">Methyltransferase</fullName>
    </submittedName>
</protein>
<organism evidence="2 3">
    <name type="scientific">Roseiconus nitratireducens</name>
    <dbReference type="NCBI Taxonomy" id="2605748"/>
    <lineage>
        <taxon>Bacteria</taxon>
        <taxon>Pseudomonadati</taxon>
        <taxon>Planctomycetota</taxon>
        <taxon>Planctomycetia</taxon>
        <taxon>Pirellulales</taxon>
        <taxon>Pirellulaceae</taxon>
        <taxon>Roseiconus</taxon>
    </lineage>
</organism>
<dbReference type="PROSITE" id="PS00092">
    <property type="entry name" value="N6_MTASE"/>
    <property type="match status" value="1"/>
</dbReference>
<dbReference type="PANTHER" id="PTHR18895">
    <property type="entry name" value="HEMK METHYLTRANSFERASE"/>
    <property type="match status" value="1"/>
</dbReference>
<evidence type="ECO:0000313" key="2">
    <source>
        <dbReference type="EMBL" id="KAA5544627.1"/>
    </source>
</evidence>
<dbReference type="InterPro" id="IPR050320">
    <property type="entry name" value="N5-glutamine_MTase"/>
</dbReference>
<feature type="region of interest" description="Disordered" evidence="1">
    <location>
        <begin position="292"/>
        <end position="316"/>
    </location>
</feature>
<sequence>MGEPVMSSTLPNTPNTSSPAALHFNRGSFATSAVVSRSKWVRPRRFGWLWVWLLLVLPGCYSASRSDLDYSYEVYQTIQIPELSDQELLQFKSVFWEPDDTASLRKMVTGDHIADGRTVMEIGTGMGLVSLACLAGGATKVVATDINPAAVANAKYNAAMLDLDTDFEVRLVRPEQPGAFSVIRDDERFDLIVSNPPWEDGTVDQPADHAFYDPGFALMDSLLAGLPKHLNPGGRCLLAYGHKPAITRLLSKAESLGYQVKVLDDRKLDDLPNDFLPGMLVEVRLGRGQIPKVDSGQALEKSSDPSAADSQPNDGD</sequence>
<dbReference type="Proteomes" id="UP000324479">
    <property type="component" value="Unassembled WGS sequence"/>
</dbReference>
<dbReference type="PANTHER" id="PTHR18895:SF74">
    <property type="entry name" value="MTRF1L RELEASE FACTOR GLUTAMINE METHYLTRANSFERASE"/>
    <property type="match status" value="1"/>
</dbReference>
<name>A0A5M6DAP6_9BACT</name>
<keyword evidence="2" id="KW-0808">Transferase</keyword>
<keyword evidence="2" id="KW-0489">Methyltransferase</keyword>
<comment type="caution">
    <text evidence="2">The sequence shown here is derived from an EMBL/GenBank/DDBJ whole genome shotgun (WGS) entry which is preliminary data.</text>
</comment>
<feature type="compositionally biased region" description="Polar residues" evidence="1">
    <location>
        <begin position="304"/>
        <end position="316"/>
    </location>
</feature>
<evidence type="ECO:0000313" key="3">
    <source>
        <dbReference type="Proteomes" id="UP000324479"/>
    </source>
</evidence>
<dbReference type="SUPFAM" id="SSF53335">
    <property type="entry name" value="S-adenosyl-L-methionine-dependent methyltransferases"/>
    <property type="match status" value="1"/>
</dbReference>
<dbReference type="AlphaFoldDB" id="A0A5M6DAP6"/>
<dbReference type="EMBL" id="VWOX01000004">
    <property type="protein sequence ID" value="KAA5544627.1"/>
    <property type="molecule type" value="Genomic_DNA"/>
</dbReference>
<dbReference type="Gene3D" id="3.40.50.150">
    <property type="entry name" value="Vaccinia Virus protein VP39"/>
    <property type="match status" value="1"/>
</dbReference>
<proteinExistence type="predicted"/>
<dbReference type="InterPro" id="IPR002052">
    <property type="entry name" value="DNA_methylase_N6_adenine_CS"/>
</dbReference>
<dbReference type="Pfam" id="PF06325">
    <property type="entry name" value="PrmA"/>
    <property type="match status" value="1"/>
</dbReference>
<dbReference type="GO" id="GO:0003676">
    <property type="term" value="F:nucleic acid binding"/>
    <property type="evidence" value="ECO:0007669"/>
    <property type="project" value="InterPro"/>
</dbReference>